<comment type="subcellular location">
    <subcellularLocation>
        <location evidence="1">Endomembrane system</location>
        <topology evidence="1">Multi-pass membrane protein</topology>
    </subcellularLocation>
</comment>
<comment type="similarity">
    <text evidence="2 6">Belongs to the DHHC palmitoyltransferase family.</text>
</comment>
<evidence type="ECO:0000259" key="7">
    <source>
        <dbReference type="Pfam" id="PF01529"/>
    </source>
</evidence>
<dbReference type="AlphaFoldDB" id="A0A484MZH0"/>
<feature type="transmembrane region" description="Helical" evidence="6">
    <location>
        <begin position="42"/>
        <end position="61"/>
    </location>
</feature>
<dbReference type="EC" id="2.3.1.225" evidence="6"/>
<dbReference type="InterPro" id="IPR001594">
    <property type="entry name" value="Palmitoyltrfase_DHHC"/>
</dbReference>
<evidence type="ECO:0000313" key="9">
    <source>
        <dbReference type="Proteomes" id="UP000595140"/>
    </source>
</evidence>
<keyword evidence="5 6" id="KW-0472">Membrane</keyword>
<evidence type="ECO:0000256" key="5">
    <source>
        <dbReference type="ARBA" id="ARBA00023136"/>
    </source>
</evidence>
<evidence type="ECO:0000256" key="4">
    <source>
        <dbReference type="ARBA" id="ARBA00022989"/>
    </source>
</evidence>
<organism evidence="8 9">
    <name type="scientific">Cuscuta campestris</name>
    <dbReference type="NCBI Taxonomy" id="132261"/>
    <lineage>
        <taxon>Eukaryota</taxon>
        <taxon>Viridiplantae</taxon>
        <taxon>Streptophyta</taxon>
        <taxon>Embryophyta</taxon>
        <taxon>Tracheophyta</taxon>
        <taxon>Spermatophyta</taxon>
        <taxon>Magnoliopsida</taxon>
        <taxon>eudicotyledons</taxon>
        <taxon>Gunneridae</taxon>
        <taxon>Pentapetalae</taxon>
        <taxon>asterids</taxon>
        <taxon>lamiids</taxon>
        <taxon>Solanales</taxon>
        <taxon>Convolvulaceae</taxon>
        <taxon>Cuscuteae</taxon>
        <taxon>Cuscuta</taxon>
        <taxon>Cuscuta subgen. Grammica</taxon>
        <taxon>Cuscuta sect. Cleistogrammica</taxon>
    </lineage>
</organism>
<proteinExistence type="inferred from homology"/>
<gene>
    <name evidence="8" type="ORF">CCAM_LOCUS36201</name>
</gene>
<comment type="catalytic activity">
    <reaction evidence="6">
        <text>L-cysteinyl-[protein] + hexadecanoyl-CoA = S-hexadecanoyl-L-cysteinyl-[protein] + CoA</text>
        <dbReference type="Rhea" id="RHEA:36683"/>
        <dbReference type="Rhea" id="RHEA-COMP:10131"/>
        <dbReference type="Rhea" id="RHEA-COMP:11032"/>
        <dbReference type="ChEBI" id="CHEBI:29950"/>
        <dbReference type="ChEBI" id="CHEBI:57287"/>
        <dbReference type="ChEBI" id="CHEBI:57379"/>
        <dbReference type="ChEBI" id="CHEBI:74151"/>
        <dbReference type="EC" id="2.3.1.225"/>
    </reaction>
</comment>
<accession>A0A484MZH0</accession>
<dbReference type="Proteomes" id="UP000595140">
    <property type="component" value="Unassembled WGS sequence"/>
</dbReference>
<reference evidence="8 9" key="1">
    <citation type="submission" date="2018-04" db="EMBL/GenBank/DDBJ databases">
        <authorList>
            <person name="Vogel A."/>
        </authorList>
    </citation>
    <scope>NUCLEOTIDE SEQUENCE [LARGE SCALE GENOMIC DNA]</scope>
</reference>
<feature type="transmembrane region" description="Helical" evidence="6">
    <location>
        <begin position="73"/>
        <end position="96"/>
    </location>
</feature>
<keyword evidence="6" id="KW-0808">Transferase</keyword>
<keyword evidence="6" id="KW-0012">Acyltransferase</keyword>
<feature type="domain" description="Palmitoyltransferase DHHC" evidence="7">
    <location>
        <begin position="60"/>
        <end position="108"/>
    </location>
</feature>
<protein>
    <recommendedName>
        <fullName evidence="6">S-acyltransferase</fullName>
        <ecNumber evidence="6">2.3.1.225</ecNumber>
    </recommendedName>
    <alternativeName>
        <fullName evidence="6">Palmitoyltransferase</fullName>
    </alternativeName>
</protein>
<dbReference type="EMBL" id="OOIL02005264">
    <property type="protein sequence ID" value="VFQ94425.1"/>
    <property type="molecule type" value="Genomic_DNA"/>
</dbReference>
<name>A0A484MZH0_9ASTE</name>
<evidence type="ECO:0000256" key="2">
    <source>
        <dbReference type="ARBA" id="ARBA00008574"/>
    </source>
</evidence>
<evidence type="ECO:0000313" key="8">
    <source>
        <dbReference type="EMBL" id="VFQ94425.1"/>
    </source>
</evidence>
<sequence>MARLRRHFHSTNPRLPHFRLPIRMTISFSQRRNVQLARSESLLDQSTVAYVAAVLLGLTIINNCIGEKNTRYFMAFLFWHFLLCVYGTVAIALVLAGQLKEQQVIRILTAYYGIENSFRTLAPYVVQVN</sequence>
<evidence type="ECO:0000256" key="6">
    <source>
        <dbReference type="RuleBase" id="RU079119"/>
    </source>
</evidence>
<dbReference type="Pfam" id="PF01529">
    <property type="entry name" value="DHHC"/>
    <property type="match status" value="1"/>
</dbReference>
<dbReference type="GO" id="GO:0019706">
    <property type="term" value="F:protein-cysteine S-palmitoyltransferase activity"/>
    <property type="evidence" value="ECO:0007669"/>
    <property type="project" value="UniProtKB-EC"/>
</dbReference>
<keyword evidence="9" id="KW-1185">Reference proteome</keyword>
<keyword evidence="4 6" id="KW-1133">Transmembrane helix</keyword>
<evidence type="ECO:0000256" key="1">
    <source>
        <dbReference type="ARBA" id="ARBA00004127"/>
    </source>
</evidence>
<evidence type="ECO:0000256" key="3">
    <source>
        <dbReference type="ARBA" id="ARBA00022692"/>
    </source>
</evidence>
<comment type="domain">
    <text evidence="6">The DHHC domain is required for palmitoyltransferase activity.</text>
</comment>
<keyword evidence="3 6" id="KW-0812">Transmembrane</keyword>
<dbReference type="OrthoDB" id="5977743at2759"/>
<dbReference type="GO" id="GO:0012505">
    <property type="term" value="C:endomembrane system"/>
    <property type="evidence" value="ECO:0007669"/>
    <property type="project" value="UniProtKB-SubCell"/>
</dbReference>